<organism evidence="2 3">
    <name type="scientific">Modicella reniformis</name>
    <dbReference type="NCBI Taxonomy" id="1440133"/>
    <lineage>
        <taxon>Eukaryota</taxon>
        <taxon>Fungi</taxon>
        <taxon>Fungi incertae sedis</taxon>
        <taxon>Mucoromycota</taxon>
        <taxon>Mortierellomycotina</taxon>
        <taxon>Mortierellomycetes</taxon>
        <taxon>Mortierellales</taxon>
        <taxon>Mortierellaceae</taxon>
        <taxon>Modicella</taxon>
    </lineage>
</organism>
<dbReference type="AlphaFoldDB" id="A0A9P6IX32"/>
<proteinExistence type="predicted"/>
<accession>A0A9P6IX32</accession>
<reference evidence="2" key="1">
    <citation type="journal article" date="2020" name="Fungal Divers.">
        <title>Resolving the Mortierellaceae phylogeny through synthesis of multi-gene phylogenetics and phylogenomics.</title>
        <authorList>
            <person name="Vandepol N."/>
            <person name="Liber J."/>
            <person name="Desiro A."/>
            <person name="Na H."/>
            <person name="Kennedy M."/>
            <person name="Barry K."/>
            <person name="Grigoriev I.V."/>
            <person name="Miller A.N."/>
            <person name="O'Donnell K."/>
            <person name="Stajich J.E."/>
            <person name="Bonito G."/>
        </authorList>
    </citation>
    <scope>NUCLEOTIDE SEQUENCE</scope>
    <source>
        <strain evidence="2">MES-2147</strain>
    </source>
</reference>
<feature type="compositionally biased region" description="Polar residues" evidence="1">
    <location>
        <begin position="1"/>
        <end position="12"/>
    </location>
</feature>
<comment type="caution">
    <text evidence="2">The sequence shown here is derived from an EMBL/GenBank/DDBJ whole genome shotgun (WGS) entry which is preliminary data.</text>
</comment>
<feature type="region of interest" description="Disordered" evidence="1">
    <location>
        <begin position="1"/>
        <end position="42"/>
    </location>
</feature>
<feature type="compositionally biased region" description="Basic and acidic residues" evidence="1">
    <location>
        <begin position="13"/>
        <end position="29"/>
    </location>
</feature>
<keyword evidence="3" id="KW-1185">Reference proteome</keyword>
<evidence type="ECO:0000313" key="2">
    <source>
        <dbReference type="EMBL" id="KAF9951947.1"/>
    </source>
</evidence>
<gene>
    <name evidence="2" type="ORF">BGZ65_005639</name>
</gene>
<feature type="non-terminal residue" evidence="2">
    <location>
        <position position="358"/>
    </location>
</feature>
<name>A0A9P6IX32_9FUNG</name>
<sequence>MKSVPAQNIAHNTTEHIDPINNADPHEMGFHNPSTAVDPSTSLHADPYHTVAAYQDDTDEIDLSVDLDDSFDMEEQLANLRVKLENDRKAILRLQHHLIVATNSMMDLMQTPPDKIPDQQQYQMTLGLHQAKVQSLQTTIKETKNRARMVIDLLFICLKDIDDDDEPITYPHFCQGDNQRASTYDFMEPVRTKDRTETSHYPSYLSDQKWLHTKLDELRAKELSKHQDHPEIDFEKGEEKNLKSSSDQTFADWTSLDKVSKILLGFDGPDPAIQTIIARRLQQESCNTRAIDAATAAAMSKDAVARARTKEAVSVRIGIEAHHPDITTVNTAEEIPHTLLNNTKSAAVAEKGDTLPNN</sequence>
<evidence type="ECO:0000256" key="1">
    <source>
        <dbReference type="SAM" id="MobiDB-lite"/>
    </source>
</evidence>
<feature type="compositionally biased region" description="Polar residues" evidence="1">
    <location>
        <begin position="32"/>
        <end position="42"/>
    </location>
</feature>
<dbReference type="EMBL" id="JAAAHW010007037">
    <property type="protein sequence ID" value="KAF9951947.1"/>
    <property type="molecule type" value="Genomic_DNA"/>
</dbReference>
<evidence type="ECO:0000313" key="3">
    <source>
        <dbReference type="Proteomes" id="UP000749646"/>
    </source>
</evidence>
<dbReference type="Proteomes" id="UP000749646">
    <property type="component" value="Unassembled WGS sequence"/>
</dbReference>
<protein>
    <submittedName>
        <fullName evidence="2">Uncharacterized protein</fullName>
    </submittedName>
</protein>